<reference evidence="8" key="1">
    <citation type="submission" date="2025-08" db="UniProtKB">
        <authorList>
            <consortium name="RefSeq"/>
        </authorList>
    </citation>
    <scope>IDENTIFICATION</scope>
    <source>
        <tissue evidence="8">Whole organism</tissue>
    </source>
</reference>
<keyword evidence="3" id="KW-0862">Zinc</keyword>
<dbReference type="InterPro" id="IPR013087">
    <property type="entry name" value="Znf_C2H2_type"/>
</dbReference>
<keyword evidence="1" id="KW-0479">Metal-binding</keyword>
<name>A0A6J1SEM4_FRAOC</name>
<evidence type="ECO:0000256" key="1">
    <source>
        <dbReference type="ARBA" id="ARBA00022723"/>
    </source>
</evidence>
<dbReference type="FunFam" id="3.30.160.60:FF:000007">
    <property type="entry name" value="Basic krueppel-like factor 3"/>
    <property type="match status" value="1"/>
</dbReference>
<protein>
    <submittedName>
        <fullName evidence="8">Krueppel-like factor 7 isoform X1</fullName>
    </submittedName>
</protein>
<evidence type="ECO:0000259" key="6">
    <source>
        <dbReference type="PROSITE" id="PS50157"/>
    </source>
</evidence>
<dbReference type="GeneID" id="113207337"/>
<organism evidence="7 8">
    <name type="scientific">Frankliniella occidentalis</name>
    <name type="common">Western flower thrips</name>
    <name type="synonym">Euthrips occidentalis</name>
    <dbReference type="NCBI Taxonomy" id="133901"/>
    <lineage>
        <taxon>Eukaryota</taxon>
        <taxon>Metazoa</taxon>
        <taxon>Ecdysozoa</taxon>
        <taxon>Arthropoda</taxon>
        <taxon>Hexapoda</taxon>
        <taxon>Insecta</taxon>
        <taxon>Pterygota</taxon>
        <taxon>Neoptera</taxon>
        <taxon>Paraneoptera</taxon>
        <taxon>Thysanoptera</taxon>
        <taxon>Terebrantia</taxon>
        <taxon>Thripoidea</taxon>
        <taxon>Thripidae</taxon>
        <taxon>Frankliniella</taxon>
    </lineage>
</organism>
<feature type="domain" description="C2H2-type" evidence="6">
    <location>
        <begin position="270"/>
        <end position="299"/>
    </location>
</feature>
<dbReference type="PANTHER" id="PTHR23235">
    <property type="entry name" value="KRUEPPEL-LIKE TRANSCRIPTION FACTOR"/>
    <property type="match status" value="1"/>
</dbReference>
<feature type="compositionally biased region" description="Pro residues" evidence="5">
    <location>
        <begin position="213"/>
        <end position="224"/>
    </location>
</feature>
<evidence type="ECO:0000313" key="7">
    <source>
        <dbReference type="Proteomes" id="UP000504606"/>
    </source>
</evidence>
<dbReference type="OrthoDB" id="4748970at2759"/>
<feature type="domain" description="C2H2-type" evidence="6">
    <location>
        <begin position="300"/>
        <end position="329"/>
    </location>
</feature>
<dbReference type="Gene3D" id="3.30.160.60">
    <property type="entry name" value="Classic Zinc Finger"/>
    <property type="match status" value="3"/>
</dbReference>
<accession>A0A6J1SEM4</accession>
<dbReference type="KEGG" id="foc:113207337"/>
<dbReference type="RefSeq" id="XP_026279644.2">
    <property type="nucleotide sequence ID" value="XM_026423859.2"/>
</dbReference>
<dbReference type="SMART" id="SM00355">
    <property type="entry name" value="ZnF_C2H2"/>
    <property type="match status" value="3"/>
</dbReference>
<dbReference type="PROSITE" id="PS50157">
    <property type="entry name" value="ZINC_FINGER_C2H2_2"/>
    <property type="match status" value="3"/>
</dbReference>
<dbReference type="GO" id="GO:0008270">
    <property type="term" value="F:zinc ion binding"/>
    <property type="evidence" value="ECO:0007669"/>
    <property type="project" value="UniProtKB-KW"/>
</dbReference>
<dbReference type="Proteomes" id="UP000504606">
    <property type="component" value="Unplaced"/>
</dbReference>
<evidence type="ECO:0000256" key="4">
    <source>
        <dbReference type="PROSITE-ProRule" id="PRU00042"/>
    </source>
</evidence>
<feature type="domain" description="C2H2-type" evidence="6">
    <location>
        <begin position="330"/>
        <end position="357"/>
    </location>
</feature>
<dbReference type="GO" id="GO:0000978">
    <property type="term" value="F:RNA polymerase II cis-regulatory region sequence-specific DNA binding"/>
    <property type="evidence" value="ECO:0007669"/>
    <property type="project" value="TreeGrafter"/>
</dbReference>
<sequence length="404" mass="42213">MTVQVMDAVCSDPDSSLGLAGLFSLPPLLGGAPAAVPVSAPAGCMGAGAGPPGAWGQYPDPPPVMLLAHDANLSPAVPLSPARVGCHFWPDTCSTPGSATSTSSWAGEFSELDSELDFLLGDGGALSLSLSLSEGSSCTSPLPERTPLCTEFCDGFLQESAQELAFAAYAPRMVVLGVDLPALASHYSDPSETCRTGTAASPWTQTLPASSRPTPPRPPPPPPAVVRGRGGGHRSTEAALALAAHDYSKQLKTAASEQDVGAAALDDKVFPCPFGECGKLYAKSSHLKAHLRRHTGEKPFACTWVGCGWRFSRSDELARHRRSHSGVKPYQCKICDKRFARSDHLTKHLKVHRRHRWLQERRAPVAVHGGGAGGAAAAAASGGGAAGSPGWRRPRAGCKTETYL</sequence>
<feature type="region of interest" description="Disordered" evidence="5">
    <location>
        <begin position="368"/>
        <end position="404"/>
    </location>
</feature>
<dbReference type="PANTHER" id="PTHR23235:SF120">
    <property type="entry name" value="KRUPPEL-LIKE FACTOR 15"/>
    <property type="match status" value="1"/>
</dbReference>
<keyword evidence="2 4" id="KW-0863">Zinc-finger</keyword>
<evidence type="ECO:0000256" key="2">
    <source>
        <dbReference type="ARBA" id="ARBA00022771"/>
    </source>
</evidence>
<dbReference type="Pfam" id="PF00096">
    <property type="entry name" value="zf-C2H2"/>
    <property type="match status" value="3"/>
</dbReference>
<dbReference type="InterPro" id="IPR036236">
    <property type="entry name" value="Znf_C2H2_sf"/>
</dbReference>
<evidence type="ECO:0000256" key="3">
    <source>
        <dbReference type="ARBA" id="ARBA00022833"/>
    </source>
</evidence>
<keyword evidence="7" id="KW-1185">Reference proteome</keyword>
<evidence type="ECO:0000313" key="8">
    <source>
        <dbReference type="RefSeq" id="XP_026279644.2"/>
    </source>
</evidence>
<dbReference type="PROSITE" id="PS00028">
    <property type="entry name" value="ZINC_FINGER_C2H2_1"/>
    <property type="match status" value="3"/>
</dbReference>
<dbReference type="AlphaFoldDB" id="A0A6J1SEM4"/>
<proteinExistence type="predicted"/>
<feature type="compositionally biased region" description="Polar residues" evidence="5">
    <location>
        <begin position="191"/>
        <end position="207"/>
    </location>
</feature>
<gene>
    <name evidence="8" type="primary">LOC113207337</name>
</gene>
<dbReference type="GO" id="GO:0000981">
    <property type="term" value="F:DNA-binding transcription factor activity, RNA polymerase II-specific"/>
    <property type="evidence" value="ECO:0007669"/>
    <property type="project" value="TreeGrafter"/>
</dbReference>
<evidence type="ECO:0000256" key="5">
    <source>
        <dbReference type="SAM" id="MobiDB-lite"/>
    </source>
</evidence>
<feature type="region of interest" description="Disordered" evidence="5">
    <location>
        <begin position="191"/>
        <end position="235"/>
    </location>
</feature>
<dbReference type="SUPFAM" id="SSF57667">
    <property type="entry name" value="beta-beta-alpha zinc fingers"/>
    <property type="match status" value="2"/>
</dbReference>